<dbReference type="AlphaFoldDB" id="A0A7C9P5P5"/>
<name>A0A7C9P5P5_9BACT</name>
<evidence type="ECO:0000256" key="1">
    <source>
        <dbReference type="ARBA" id="ARBA00001974"/>
    </source>
</evidence>
<organism evidence="6">
    <name type="scientific">Muribaculaceae bacterium Z82</name>
    <dbReference type="NCBI Taxonomy" id="2304548"/>
    <lineage>
        <taxon>Bacteria</taxon>
        <taxon>Pseudomonadati</taxon>
        <taxon>Bacteroidota</taxon>
        <taxon>Bacteroidia</taxon>
        <taxon>Bacteroidales</taxon>
        <taxon>Muribaculaceae</taxon>
    </lineage>
</organism>
<protein>
    <submittedName>
        <fullName evidence="6">FAD-binding protein</fullName>
    </submittedName>
</protein>
<reference evidence="6" key="1">
    <citation type="submission" date="2018-08" db="EMBL/GenBank/DDBJ databases">
        <title>Murine metabolic-syndrome-specific gut microbial biobank.</title>
        <authorList>
            <person name="Liu C."/>
        </authorList>
    </citation>
    <scope>NUCLEOTIDE SEQUENCE [LARGE SCALE GENOMIC DNA]</scope>
    <source>
        <strain evidence="6">Z82</strain>
    </source>
</reference>
<proteinExistence type="predicted"/>
<dbReference type="PROSITE" id="PS51318">
    <property type="entry name" value="TAT"/>
    <property type="match status" value="1"/>
</dbReference>
<dbReference type="PANTHER" id="PTHR43400">
    <property type="entry name" value="FUMARATE REDUCTASE"/>
    <property type="match status" value="1"/>
</dbReference>
<dbReference type="NCBIfam" id="TIGR01409">
    <property type="entry name" value="TAT_signal_seq"/>
    <property type="match status" value="1"/>
</dbReference>
<dbReference type="Pfam" id="PF00890">
    <property type="entry name" value="FAD_binding_2"/>
    <property type="match status" value="2"/>
</dbReference>
<evidence type="ECO:0000256" key="2">
    <source>
        <dbReference type="ARBA" id="ARBA00022630"/>
    </source>
</evidence>
<gene>
    <name evidence="6" type="ORF">D1639_07370</name>
</gene>
<keyword evidence="4" id="KW-0560">Oxidoreductase</keyword>
<feature type="domain" description="FAD-dependent oxidoreductase 2 FAD-binding" evidence="5">
    <location>
        <begin position="82"/>
        <end position="322"/>
    </location>
</feature>
<dbReference type="PANTHER" id="PTHR43400:SF7">
    <property type="entry name" value="FAD-DEPENDENT OXIDOREDUCTASE 2 FAD BINDING DOMAIN-CONTAINING PROTEIN"/>
    <property type="match status" value="1"/>
</dbReference>
<sequence length="586" mass="61480">MEKHDQLMEAEERFSLTRRGFLTGAAATVAVAGAAMLSGCGQGKSDDGGASAANGSDSVTEGDAADIEPVSAPASWDEEYEVVVVGSGGGLFGAVRAAELGAKVCCVEKSASVGGASKESSIFACSGTKVQLAAGLPDISMLMIQGALGKQVPGAGNEKTIVNVGMNATRTMDWVSDLGLELEPTTTGGPQGGMTGVSPAGKELDGLAARTNIYAYTFLEEQLGKFGGTMKLNTKVTALVKEGDTVTGVQVLDESNETKYLKATKGVILAAGGMCSNREMLAKYIPSAYERVKCSSAGTQDSGEVIRMGFGAGAQQGGFDSYQAFDGGLDGVPWDYYLYNGDVQLARQAWCSIDLRGNFVPYYTSVAQYGAQAQLYQSLPGGQKYCFFDSNYEQYAETFDQECCRHLIVPTMPDIDRIPEALIEHDWKLGAQRGIDEGRIVKADTLAELASKLGVVAETVEEAVSTWNATVASKPEEFDGIPGAWLTPVEKAPFYGVAVGSIMFSTHVGLLTNENMQVYASDGALMPNLYAAGCTVGGNCGPDESYGRCLGPNGGVCFAATTAFMAAEQIMGKLPAFVMPDFPETA</sequence>
<comment type="cofactor">
    <cofactor evidence="1">
        <name>FAD</name>
        <dbReference type="ChEBI" id="CHEBI:57692"/>
    </cofactor>
</comment>
<dbReference type="InterPro" id="IPR027477">
    <property type="entry name" value="Succ_DH/fumarate_Rdtase_cat_sf"/>
</dbReference>
<dbReference type="InterPro" id="IPR050315">
    <property type="entry name" value="FAD-oxidoreductase_2"/>
</dbReference>
<dbReference type="SUPFAM" id="SSF56425">
    <property type="entry name" value="Succinate dehydrogenase/fumarate reductase flavoprotein, catalytic domain"/>
    <property type="match status" value="1"/>
</dbReference>
<dbReference type="InterPro" id="IPR036188">
    <property type="entry name" value="FAD/NAD-bd_sf"/>
</dbReference>
<dbReference type="InterPro" id="IPR003953">
    <property type="entry name" value="FAD-dep_OxRdtase_2_FAD-bd"/>
</dbReference>
<evidence type="ECO:0000256" key="4">
    <source>
        <dbReference type="ARBA" id="ARBA00023002"/>
    </source>
</evidence>
<dbReference type="Gene3D" id="3.90.700.10">
    <property type="entry name" value="Succinate dehydrogenase/fumarate reductase flavoprotein, catalytic domain"/>
    <property type="match status" value="1"/>
</dbReference>
<evidence type="ECO:0000256" key="3">
    <source>
        <dbReference type="ARBA" id="ARBA00022827"/>
    </source>
</evidence>
<dbReference type="EMBL" id="QWKH01000050">
    <property type="protein sequence ID" value="NBI34851.1"/>
    <property type="molecule type" value="Genomic_DNA"/>
</dbReference>
<dbReference type="InterPro" id="IPR019546">
    <property type="entry name" value="TAT_signal_bac_arc"/>
</dbReference>
<feature type="domain" description="FAD-dependent oxidoreductase 2 FAD-binding" evidence="5">
    <location>
        <begin position="445"/>
        <end position="538"/>
    </location>
</feature>
<evidence type="ECO:0000259" key="5">
    <source>
        <dbReference type="Pfam" id="PF00890"/>
    </source>
</evidence>
<dbReference type="GO" id="GO:0016491">
    <property type="term" value="F:oxidoreductase activity"/>
    <property type="evidence" value="ECO:0007669"/>
    <property type="project" value="UniProtKB-KW"/>
</dbReference>
<keyword evidence="2" id="KW-0285">Flavoprotein</keyword>
<dbReference type="Gene3D" id="3.50.50.60">
    <property type="entry name" value="FAD/NAD(P)-binding domain"/>
    <property type="match status" value="1"/>
</dbReference>
<dbReference type="InterPro" id="IPR006311">
    <property type="entry name" value="TAT_signal"/>
</dbReference>
<evidence type="ECO:0000313" key="6">
    <source>
        <dbReference type="EMBL" id="NBI34851.1"/>
    </source>
</evidence>
<dbReference type="SUPFAM" id="SSF51905">
    <property type="entry name" value="FAD/NAD(P)-binding domain"/>
    <property type="match status" value="1"/>
</dbReference>
<accession>A0A7C9P5P5</accession>
<comment type="caution">
    <text evidence="6">The sequence shown here is derived from an EMBL/GenBank/DDBJ whole genome shotgun (WGS) entry which is preliminary data.</text>
</comment>
<keyword evidence="3" id="KW-0274">FAD</keyword>